<reference evidence="2" key="1">
    <citation type="submission" date="2014-12" db="EMBL/GenBank/DDBJ databases">
        <authorList>
            <person name="Smet A."/>
        </authorList>
    </citation>
    <scope>NUCLEOTIDE SEQUENCE [LARGE SCALE GENOMIC DNA]</scope>
</reference>
<dbReference type="RefSeq" id="WP_015106611.1">
    <property type="nucleotide sequence ID" value="NZ_AP026684.1"/>
</dbReference>
<dbReference type="GeneID" id="76197062"/>
<proteinExistence type="predicted"/>
<accession>A0A0K2Y5R2</accession>
<keyword evidence="2" id="KW-1185">Reference proteome</keyword>
<dbReference type="EMBL" id="CDMK01000001">
    <property type="protein sequence ID" value="CRI34511.1"/>
    <property type="molecule type" value="Genomic_DNA"/>
</dbReference>
<name>A0A0K2Y5R2_HELHE</name>
<evidence type="ECO:0000313" key="1">
    <source>
        <dbReference type="EMBL" id="CRI34511.1"/>
    </source>
</evidence>
<protein>
    <submittedName>
        <fullName evidence="1">Uncharacterized protein</fullName>
    </submittedName>
</protein>
<dbReference type="Proteomes" id="UP000046090">
    <property type="component" value="Unassembled WGS sequence"/>
</dbReference>
<gene>
    <name evidence="1" type="ORF">HHE01_13570</name>
</gene>
<organism evidence="1 2">
    <name type="scientific">Helicobacter heilmannii</name>
    <dbReference type="NCBI Taxonomy" id="35817"/>
    <lineage>
        <taxon>Bacteria</taxon>
        <taxon>Pseudomonadati</taxon>
        <taxon>Campylobacterota</taxon>
        <taxon>Epsilonproteobacteria</taxon>
        <taxon>Campylobacterales</taxon>
        <taxon>Helicobacteraceae</taxon>
        <taxon>Helicobacter</taxon>
    </lineage>
</organism>
<sequence length="368" mass="41048">MAGVNEKVLRILDKRISSLENMRYRYALNPPPNDTQRKIQDLITRATPPTDAEVRDLGLYFNEFVDYGGDVALDYRDGGYTDFYRWFSDLDSPTQVALIFLAMQGVYDRQKLIALANTQAPLMMESFYQAACLILPKYYVSQNLLPEGIDPNLAGAAIVAYIQRGFSINLGLIALMNPDSTAALGADVTAKMAVLSARFKVFLRYAPDLWQVATHFTVYFLSKDLTRAVGNCTFRQAVYIRAKMLSGSVIHKLNMAFKQKLAAADNTQADDTQEAIYGHDRVYFLAGLLFIADQLLKICPEVTEDYNPNSGFWQAINGGGGLMGGLQGLARTPLDNATARHVLQAFRAWLEEVDLSQAYLGGHEYEIM</sequence>
<evidence type="ECO:0000313" key="2">
    <source>
        <dbReference type="Proteomes" id="UP000046090"/>
    </source>
</evidence>
<dbReference type="AlphaFoldDB" id="A0A0K2Y5R2"/>